<gene>
    <name evidence="9" type="ORF">EX30DRAFT_369908</name>
</gene>
<dbReference type="InterPro" id="IPR009072">
    <property type="entry name" value="Histone-fold"/>
</dbReference>
<dbReference type="FunFam" id="1.10.20.10:FF:000033">
    <property type="entry name" value="Transcription initiation factor TFIID complex subunit"/>
    <property type="match status" value="1"/>
</dbReference>
<dbReference type="FunFam" id="1.25.40.770:FF:000003">
    <property type="entry name" value="Transcription initiation factor TFIID complex subunit"/>
    <property type="match status" value="1"/>
</dbReference>
<dbReference type="SUPFAM" id="SSF48371">
    <property type="entry name" value="ARM repeat"/>
    <property type="match status" value="1"/>
</dbReference>
<comment type="subcellular location">
    <subcellularLocation>
        <location evidence="1">Nucleus</location>
    </subcellularLocation>
</comment>
<proteinExistence type="inferred from homology"/>
<evidence type="ECO:0000256" key="7">
    <source>
        <dbReference type="ARBA" id="ARBA00093655"/>
    </source>
</evidence>
<dbReference type="InParanoid" id="A0A4S2N1K8"/>
<dbReference type="PANTHER" id="PTHR10221">
    <property type="entry name" value="TRANSCRIPTION INITIATION FACTOR TFIID SUBUNIT 6"/>
    <property type="match status" value="1"/>
</dbReference>
<dbReference type="AlphaFoldDB" id="A0A4S2N1K8"/>
<dbReference type="GO" id="GO:0000124">
    <property type="term" value="C:SAGA complex"/>
    <property type="evidence" value="ECO:0007669"/>
    <property type="project" value="InterPro"/>
</dbReference>
<evidence type="ECO:0000313" key="9">
    <source>
        <dbReference type="EMBL" id="TGZ82856.1"/>
    </source>
</evidence>
<evidence type="ECO:0000256" key="4">
    <source>
        <dbReference type="ARBA" id="ARBA00023163"/>
    </source>
</evidence>
<dbReference type="InterPro" id="IPR011442">
    <property type="entry name" value="TAF6_C"/>
</dbReference>
<dbReference type="GO" id="GO:0046982">
    <property type="term" value="F:protein heterodimerization activity"/>
    <property type="evidence" value="ECO:0007669"/>
    <property type="project" value="InterPro"/>
</dbReference>
<comment type="similarity">
    <text evidence="2">Belongs to the TAF6 family.</text>
</comment>
<keyword evidence="3" id="KW-0805">Transcription regulation</keyword>
<evidence type="ECO:0000256" key="3">
    <source>
        <dbReference type="ARBA" id="ARBA00023015"/>
    </source>
</evidence>
<dbReference type="GO" id="GO:0016251">
    <property type="term" value="F:RNA polymerase II general transcription initiation factor activity"/>
    <property type="evidence" value="ECO:0007669"/>
    <property type="project" value="InterPro"/>
</dbReference>
<dbReference type="FunCoup" id="A0A4S2N1K8">
    <property type="interactions" value="1071"/>
</dbReference>
<evidence type="ECO:0000256" key="1">
    <source>
        <dbReference type="ARBA" id="ARBA00004123"/>
    </source>
</evidence>
<dbReference type="Pfam" id="PF07571">
    <property type="entry name" value="TAF6_C"/>
    <property type="match status" value="1"/>
</dbReference>
<evidence type="ECO:0000256" key="5">
    <source>
        <dbReference type="ARBA" id="ARBA00023242"/>
    </source>
</evidence>
<dbReference type="InterPro" id="IPR046344">
    <property type="entry name" value="TAF6_C_sf"/>
</dbReference>
<dbReference type="Pfam" id="PF02969">
    <property type="entry name" value="TAF"/>
    <property type="match status" value="1"/>
</dbReference>
<dbReference type="SUPFAM" id="SSF47113">
    <property type="entry name" value="Histone-fold"/>
    <property type="match status" value="1"/>
</dbReference>
<dbReference type="InterPro" id="IPR037796">
    <property type="entry name" value="TAF6"/>
</dbReference>
<sequence length="452" mass="49839">MALWNTDTIRDVAESVGIADLNEDVAKNLSMDVEYRLHQVLQEALKFMRHSKRTTLGTSDITHALRVLNVEPLYGYESTKPLKFCEASLGHAKPIFYVEDDEVDFEKLINAPLPKVPREVTFTAHWLAIEGVQPAIPQNPTPMEAARLSETTPKGSNSTSLAATAGNSENVAVKPLVKHILSKELQLYFERVCTAVLDEHNEALRTAGLSSLRNDPGLHQLLPYFLQFIAEKVTHTLRNLFVLGQMMELAHALLENESLFIEPYIASIVPPILTCLVGRRLGNNPSSPDHYQLRDFAASLIKLICKRFGDTSHTLRPRLTRTCLKHFLDPAKPFGTHYGALNGLAAIGGKEAVRALVVPNLELYDKILKNAMEEGGAKEKDAQILVSAILNVLKLLETEEGANGFGPGVNGKMQMNEETKARLMKKVGEVVGGRIWAEGKEKTVLAVLGANV</sequence>
<keyword evidence="10" id="KW-1185">Reference proteome</keyword>
<organism evidence="9 10">
    <name type="scientific">Ascodesmis nigricans</name>
    <dbReference type="NCBI Taxonomy" id="341454"/>
    <lineage>
        <taxon>Eukaryota</taxon>
        <taxon>Fungi</taxon>
        <taxon>Dikarya</taxon>
        <taxon>Ascomycota</taxon>
        <taxon>Pezizomycotina</taxon>
        <taxon>Pezizomycetes</taxon>
        <taxon>Pezizales</taxon>
        <taxon>Ascodesmidaceae</taxon>
        <taxon>Ascodesmis</taxon>
    </lineage>
</organism>
<dbReference type="CDD" id="cd22931">
    <property type="entry name" value="HFD_TAF6"/>
    <property type="match status" value="1"/>
</dbReference>
<keyword evidence="4" id="KW-0804">Transcription</keyword>
<dbReference type="GO" id="GO:0005669">
    <property type="term" value="C:transcription factor TFIID complex"/>
    <property type="evidence" value="ECO:0007669"/>
    <property type="project" value="InterPro"/>
</dbReference>
<dbReference type="InterPro" id="IPR016024">
    <property type="entry name" value="ARM-type_fold"/>
</dbReference>
<dbReference type="Proteomes" id="UP000298138">
    <property type="component" value="Unassembled WGS sequence"/>
</dbReference>
<keyword evidence="5" id="KW-0539">Nucleus</keyword>
<dbReference type="GO" id="GO:0006325">
    <property type="term" value="P:chromatin organization"/>
    <property type="evidence" value="ECO:0007669"/>
    <property type="project" value="UniProtKB-ARBA"/>
</dbReference>
<dbReference type="SMART" id="SM00803">
    <property type="entry name" value="TAF"/>
    <property type="match status" value="1"/>
</dbReference>
<feature type="domain" description="TATA box binding protein associated factor (TAF) histone-like fold" evidence="8">
    <location>
        <begin position="3"/>
        <end position="66"/>
    </location>
</feature>
<reference evidence="9 10" key="1">
    <citation type="submission" date="2019-04" db="EMBL/GenBank/DDBJ databases">
        <title>Comparative genomics and transcriptomics to analyze fruiting body development in filamentous ascomycetes.</title>
        <authorList>
            <consortium name="DOE Joint Genome Institute"/>
            <person name="Lutkenhaus R."/>
            <person name="Traeger S."/>
            <person name="Breuer J."/>
            <person name="Kuo A."/>
            <person name="Lipzen A."/>
            <person name="Pangilinan J."/>
            <person name="Dilworth D."/>
            <person name="Sandor L."/>
            <person name="Poggeler S."/>
            <person name="Barry K."/>
            <person name="Grigoriev I.V."/>
            <person name="Nowrousian M."/>
        </authorList>
    </citation>
    <scope>NUCLEOTIDE SEQUENCE [LARGE SCALE GENOMIC DNA]</scope>
    <source>
        <strain evidence="9 10">CBS 389.68</strain>
    </source>
</reference>
<dbReference type="EMBL" id="ML220114">
    <property type="protein sequence ID" value="TGZ82856.1"/>
    <property type="molecule type" value="Genomic_DNA"/>
</dbReference>
<evidence type="ECO:0000313" key="10">
    <source>
        <dbReference type="Proteomes" id="UP000298138"/>
    </source>
</evidence>
<accession>A0A4S2N1K8</accession>
<dbReference type="OrthoDB" id="361039at2759"/>
<protein>
    <recommendedName>
        <fullName evidence="6">TBP-associated factor 6</fullName>
    </recommendedName>
    <alternativeName>
        <fullName evidence="7">Transcription initiation factor TFIID subunit 6</fullName>
    </alternativeName>
</protein>
<evidence type="ECO:0000259" key="8">
    <source>
        <dbReference type="SMART" id="SM00803"/>
    </source>
</evidence>
<dbReference type="GO" id="GO:0046695">
    <property type="term" value="C:SLIK (SAGA-like) complex"/>
    <property type="evidence" value="ECO:0007669"/>
    <property type="project" value="InterPro"/>
</dbReference>
<dbReference type="GO" id="GO:0003713">
    <property type="term" value="F:transcription coactivator activity"/>
    <property type="evidence" value="ECO:0007669"/>
    <property type="project" value="TreeGrafter"/>
</dbReference>
<dbReference type="PANTHER" id="PTHR10221:SF9">
    <property type="entry name" value="TRANSCRIPTION INITIATION FACTOR TFIID SUBUNIT 6"/>
    <property type="match status" value="1"/>
</dbReference>
<evidence type="ECO:0000256" key="2">
    <source>
        <dbReference type="ARBA" id="ARBA00007688"/>
    </source>
</evidence>
<dbReference type="Gene3D" id="1.25.40.770">
    <property type="entry name" value="TAF6, C-terminal HEAT repeat domain"/>
    <property type="match status" value="1"/>
</dbReference>
<dbReference type="CDD" id="cd08050">
    <property type="entry name" value="TAF6C"/>
    <property type="match status" value="1"/>
</dbReference>
<dbReference type="Gene3D" id="1.10.20.10">
    <property type="entry name" value="Histone, subunit A"/>
    <property type="match status" value="1"/>
</dbReference>
<name>A0A4S2N1K8_9PEZI</name>
<dbReference type="GO" id="GO:0051123">
    <property type="term" value="P:RNA polymerase II preinitiation complex assembly"/>
    <property type="evidence" value="ECO:0007669"/>
    <property type="project" value="TreeGrafter"/>
</dbReference>
<dbReference type="STRING" id="341454.A0A4S2N1K8"/>
<evidence type="ECO:0000256" key="6">
    <source>
        <dbReference type="ARBA" id="ARBA00076308"/>
    </source>
</evidence>
<dbReference type="InterPro" id="IPR004823">
    <property type="entry name" value="TAF_TATA-bd_Histone-like_dom"/>
</dbReference>